<accession>A0AAD5E7V1</accession>
<evidence type="ECO:0000313" key="2">
    <source>
        <dbReference type="EMBL" id="KAI8577931.1"/>
    </source>
</evidence>
<comment type="caution">
    <text evidence="2">The sequence shown here is derived from an EMBL/GenBank/DDBJ whole genome shotgun (WGS) entry which is preliminary data.</text>
</comment>
<feature type="compositionally biased region" description="Polar residues" evidence="1">
    <location>
        <begin position="73"/>
        <end position="83"/>
    </location>
</feature>
<sequence length="83" mass="9165">MQRPTEILACGLYSATCITRLNSASIPIAIFKSGILCVCSSHWCLAPLHPLERLNEESMVTMIKTGPEGPTGAQRSWYTNIQR</sequence>
<dbReference type="EMBL" id="MU620935">
    <property type="protein sequence ID" value="KAI8577931.1"/>
    <property type="molecule type" value="Genomic_DNA"/>
</dbReference>
<name>A0AAD5E7V1_UMBRA</name>
<evidence type="ECO:0000256" key="1">
    <source>
        <dbReference type="SAM" id="MobiDB-lite"/>
    </source>
</evidence>
<protein>
    <submittedName>
        <fullName evidence="2">Uncharacterized protein</fullName>
    </submittedName>
</protein>
<evidence type="ECO:0000313" key="3">
    <source>
        <dbReference type="Proteomes" id="UP001206595"/>
    </source>
</evidence>
<dbReference type="RefSeq" id="XP_051442935.1">
    <property type="nucleotide sequence ID" value="XM_051590483.1"/>
</dbReference>
<gene>
    <name evidence="2" type="ORF">K450DRAFT_249938</name>
</gene>
<reference evidence="2" key="1">
    <citation type="submission" date="2021-06" db="EMBL/GenBank/DDBJ databases">
        <authorList>
            <consortium name="DOE Joint Genome Institute"/>
            <person name="Mondo S.J."/>
            <person name="Amses K.R."/>
            <person name="Simmons D.R."/>
            <person name="Longcore J.E."/>
            <person name="Seto K."/>
            <person name="Alves G.H."/>
            <person name="Bonds A.E."/>
            <person name="Quandt C.A."/>
            <person name="Davis W.J."/>
            <person name="Chang Y."/>
            <person name="Letcher P.M."/>
            <person name="Powell M.J."/>
            <person name="Kuo A."/>
            <person name="Labutti K."/>
            <person name="Pangilinan J."/>
            <person name="Andreopoulos W."/>
            <person name="Tritt A."/>
            <person name="Riley R."/>
            <person name="Hundley H."/>
            <person name="Johnson J."/>
            <person name="Lipzen A."/>
            <person name="Barry K."/>
            <person name="Berbee M.L."/>
            <person name="Buchler N.E."/>
            <person name="Grigoriev I.V."/>
            <person name="Spatafora J.W."/>
            <person name="Stajich J.E."/>
            <person name="James T.Y."/>
        </authorList>
    </citation>
    <scope>NUCLEOTIDE SEQUENCE</scope>
    <source>
        <strain evidence="2">AG</strain>
    </source>
</reference>
<reference evidence="2" key="2">
    <citation type="journal article" date="2022" name="Proc. Natl. Acad. Sci. U.S.A.">
        <title>Diploid-dominant life cycles characterize the early evolution of Fungi.</title>
        <authorList>
            <person name="Amses K.R."/>
            <person name="Simmons D.R."/>
            <person name="Longcore J.E."/>
            <person name="Mondo S.J."/>
            <person name="Seto K."/>
            <person name="Jeronimo G.H."/>
            <person name="Bonds A.E."/>
            <person name="Quandt C.A."/>
            <person name="Davis W.J."/>
            <person name="Chang Y."/>
            <person name="Federici B.A."/>
            <person name="Kuo A."/>
            <person name="LaButti K."/>
            <person name="Pangilinan J."/>
            <person name="Andreopoulos W."/>
            <person name="Tritt A."/>
            <person name="Riley R."/>
            <person name="Hundley H."/>
            <person name="Johnson J."/>
            <person name="Lipzen A."/>
            <person name="Barry K."/>
            <person name="Lang B.F."/>
            <person name="Cuomo C.A."/>
            <person name="Buchler N.E."/>
            <person name="Grigoriev I.V."/>
            <person name="Spatafora J.W."/>
            <person name="Stajich J.E."/>
            <person name="James T.Y."/>
        </authorList>
    </citation>
    <scope>NUCLEOTIDE SEQUENCE</scope>
    <source>
        <strain evidence="2">AG</strain>
    </source>
</reference>
<keyword evidence="3" id="KW-1185">Reference proteome</keyword>
<proteinExistence type="predicted"/>
<dbReference type="AlphaFoldDB" id="A0AAD5E7V1"/>
<organism evidence="2 3">
    <name type="scientific">Umbelopsis ramanniana AG</name>
    <dbReference type="NCBI Taxonomy" id="1314678"/>
    <lineage>
        <taxon>Eukaryota</taxon>
        <taxon>Fungi</taxon>
        <taxon>Fungi incertae sedis</taxon>
        <taxon>Mucoromycota</taxon>
        <taxon>Mucoromycotina</taxon>
        <taxon>Umbelopsidomycetes</taxon>
        <taxon>Umbelopsidales</taxon>
        <taxon>Umbelopsidaceae</taxon>
        <taxon>Umbelopsis</taxon>
    </lineage>
</organism>
<feature type="region of interest" description="Disordered" evidence="1">
    <location>
        <begin position="63"/>
        <end position="83"/>
    </location>
</feature>
<dbReference type="Proteomes" id="UP001206595">
    <property type="component" value="Unassembled WGS sequence"/>
</dbReference>
<dbReference type="GeneID" id="75915826"/>